<feature type="signal peptide" evidence="2">
    <location>
        <begin position="1"/>
        <end position="16"/>
    </location>
</feature>
<feature type="compositionally biased region" description="Gly residues" evidence="1">
    <location>
        <begin position="214"/>
        <end position="237"/>
    </location>
</feature>
<feature type="compositionally biased region" description="Polar residues" evidence="1">
    <location>
        <begin position="295"/>
        <end position="314"/>
    </location>
</feature>
<sequence length="336" mass="34826">MEYLSLVSILPALVAAQQQGPANNGNKGINPNPDPNFDPATNPGTLGPFTPARDPSPQATGDPHQVDERSKQAMQLAISNWMTDTGIVTAFLNAGTGAAEGDEFNVIADGAFKAEVDELSQKAVLDSVIGNDPLRGRQSTDHVGSGEEQGKLDDEINQNRCVQILPSIDTYMVVAAEAIGMNAQQRRAVRPDACGNILASQQENVEAFPNVPGAPGGAPPGKGDGIIDGVPGVGQQGAGNLPPADTAFQNQRQAQGSPVQIDGDSQGGGNSTSHAANTRSSSISTRTRTGRNSTAKGAQTAVSSNRENNGSTANKPLDKITTPQLGLPEFSYNKPI</sequence>
<feature type="compositionally biased region" description="Polar residues" evidence="1">
    <location>
        <begin position="19"/>
        <end position="29"/>
    </location>
</feature>
<dbReference type="AlphaFoldDB" id="A0A6G1G4D3"/>
<name>A0A6G1G4D3_9PEZI</name>
<keyword evidence="4" id="KW-1185">Reference proteome</keyword>
<reference evidence="5" key="3">
    <citation type="submission" date="2025-04" db="UniProtKB">
        <authorList>
            <consortium name="RefSeq"/>
        </authorList>
    </citation>
    <scope>IDENTIFICATION</scope>
    <source>
        <strain evidence="5">CBS 781.70</strain>
    </source>
</reference>
<dbReference type="GeneID" id="54423402"/>
<feature type="compositionally biased region" description="Low complexity" evidence="1">
    <location>
        <begin position="278"/>
        <end position="294"/>
    </location>
</feature>
<accession>A0A6G1G4D3</accession>
<proteinExistence type="predicted"/>
<keyword evidence="2" id="KW-0732">Signal</keyword>
<dbReference type="Proteomes" id="UP000504638">
    <property type="component" value="Unplaced"/>
</dbReference>
<feature type="region of interest" description="Disordered" evidence="1">
    <location>
        <begin position="133"/>
        <end position="152"/>
    </location>
</feature>
<reference evidence="5" key="2">
    <citation type="submission" date="2020-04" db="EMBL/GenBank/DDBJ databases">
        <authorList>
            <consortium name="NCBI Genome Project"/>
        </authorList>
    </citation>
    <scope>NUCLEOTIDE SEQUENCE</scope>
    <source>
        <strain evidence="5">CBS 781.70</strain>
    </source>
</reference>
<protein>
    <recommendedName>
        <fullName evidence="6">Cell wall protein</fullName>
    </recommendedName>
</protein>
<evidence type="ECO:0000256" key="1">
    <source>
        <dbReference type="SAM" id="MobiDB-lite"/>
    </source>
</evidence>
<evidence type="ECO:0000313" key="3">
    <source>
        <dbReference type="EMBL" id="KAF1812955.1"/>
    </source>
</evidence>
<evidence type="ECO:0000313" key="4">
    <source>
        <dbReference type="Proteomes" id="UP000504638"/>
    </source>
</evidence>
<dbReference type="RefSeq" id="XP_033534586.1">
    <property type="nucleotide sequence ID" value="XM_033682832.1"/>
</dbReference>
<feature type="region of interest" description="Disordered" evidence="1">
    <location>
        <begin position="19"/>
        <end position="71"/>
    </location>
</feature>
<dbReference type="OrthoDB" id="2117996at2759"/>
<gene>
    <name evidence="3 5" type="ORF">P152DRAFT_513964</name>
</gene>
<evidence type="ECO:0008006" key="6">
    <source>
        <dbReference type="Google" id="ProtNLM"/>
    </source>
</evidence>
<feature type="compositionally biased region" description="Polar residues" evidence="1">
    <location>
        <begin position="247"/>
        <end position="258"/>
    </location>
</feature>
<organism evidence="3">
    <name type="scientific">Eremomyces bilateralis CBS 781.70</name>
    <dbReference type="NCBI Taxonomy" id="1392243"/>
    <lineage>
        <taxon>Eukaryota</taxon>
        <taxon>Fungi</taxon>
        <taxon>Dikarya</taxon>
        <taxon>Ascomycota</taxon>
        <taxon>Pezizomycotina</taxon>
        <taxon>Dothideomycetes</taxon>
        <taxon>Dothideomycetes incertae sedis</taxon>
        <taxon>Eremomycetales</taxon>
        <taxon>Eremomycetaceae</taxon>
        <taxon>Eremomyces</taxon>
    </lineage>
</organism>
<feature type="chain" id="PRO_5044631802" description="Cell wall protein" evidence="2">
    <location>
        <begin position="17"/>
        <end position="336"/>
    </location>
</feature>
<reference evidence="3 5" key="1">
    <citation type="submission" date="2020-01" db="EMBL/GenBank/DDBJ databases">
        <authorList>
            <consortium name="DOE Joint Genome Institute"/>
            <person name="Haridas S."/>
            <person name="Albert R."/>
            <person name="Binder M."/>
            <person name="Bloem J."/>
            <person name="Labutti K."/>
            <person name="Salamov A."/>
            <person name="Andreopoulos B."/>
            <person name="Baker S.E."/>
            <person name="Barry K."/>
            <person name="Bills G."/>
            <person name="Bluhm B.H."/>
            <person name="Cannon C."/>
            <person name="Castanera R."/>
            <person name="Culley D.E."/>
            <person name="Daum C."/>
            <person name="Ezra D."/>
            <person name="Gonzalez J.B."/>
            <person name="Henrissat B."/>
            <person name="Kuo A."/>
            <person name="Liang C."/>
            <person name="Lipzen A."/>
            <person name="Lutzoni F."/>
            <person name="Magnuson J."/>
            <person name="Mondo S."/>
            <person name="Nolan M."/>
            <person name="Ohm R."/>
            <person name="Pangilinan J."/>
            <person name="Park H.-J."/>
            <person name="Ramirez L."/>
            <person name="Alfaro M."/>
            <person name="Sun H."/>
            <person name="Tritt A."/>
            <person name="Yoshinaga Y."/>
            <person name="Zwiers L.-H."/>
            <person name="Turgeon B.G."/>
            <person name="Goodwin S.B."/>
            <person name="Spatafora J.W."/>
            <person name="Crous P.W."/>
            <person name="Grigoriev I.V."/>
        </authorList>
    </citation>
    <scope>NUCLEOTIDE SEQUENCE</scope>
    <source>
        <strain evidence="3 5">CBS 781.70</strain>
    </source>
</reference>
<feature type="compositionally biased region" description="Basic and acidic residues" evidence="1">
    <location>
        <begin position="134"/>
        <end position="152"/>
    </location>
</feature>
<evidence type="ECO:0000256" key="2">
    <source>
        <dbReference type="SAM" id="SignalP"/>
    </source>
</evidence>
<feature type="region of interest" description="Disordered" evidence="1">
    <location>
        <begin position="207"/>
        <end position="336"/>
    </location>
</feature>
<dbReference type="EMBL" id="ML975156">
    <property type="protein sequence ID" value="KAF1812955.1"/>
    <property type="molecule type" value="Genomic_DNA"/>
</dbReference>
<evidence type="ECO:0000313" key="5">
    <source>
        <dbReference type="RefSeq" id="XP_033534586.1"/>
    </source>
</evidence>